<keyword evidence="2" id="KW-0732">Signal</keyword>
<name>A0A1A9UNI4_GLOAU</name>
<dbReference type="Proteomes" id="UP000078200">
    <property type="component" value="Unassembled WGS sequence"/>
</dbReference>
<accession>A0A1A9UNI4</accession>
<evidence type="ECO:0000313" key="3">
    <source>
        <dbReference type="EnsemblMetazoa" id="GAUT010360-PA"/>
    </source>
</evidence>
<dbReference type="InterPro" id="IPR038606">
    <property type="entry name" value="To_sf"/>
</dbReference>
<feature type="chain" id="PRO_5008398677" evidence="2">
    <location>
        <begin position="21"/>
        <end position="421"/>
    </location>
</feature>
<proteinExistence type="predicted"/>
<dbReference type="Pfam" id="PF06585">
    <property type="entry name" value="JHBP"/>
    <property type="match status" value="2"/>
</dbReference>
<dbReference type="VEuPathDB" id="VectorBase:GAUT010360"/>
<protein>
    <submittedName>
        <fullName evidence="3">Uncharacterized protein</fullName>
    </submittedName>
</protein>
<feature type="coiled-coil region" evidence="1">
    <location>
        <begin position="361"/>
        <end position="406"/>
    </location>
</feature>
<dbReference type="PANTHER" id="PTHR11008:SF40">
    <property type="entry name" value="PROTEIN TAKEOUT"/>
    <property type="match status" value="1"/>
</dbReference>
<dbReference type="PANTHER" id="PTHR11008">
    <property type="entry name" value="PROTEIN TAKEOUT-LIKE PROTEIN"/>
    <property type="match status" value="1"/>
</dbReference>
<dbReference type="Gene3D" id="3.15.10.30">
    <property type="entry name" value="Haemolymph juvenile hormone binding protein"/>
    <property type="match status" value="2"/>
</dbReference>
<evidence type="ECO:0000256" key="1">
    <source>
        <dbReference type="SAM" id="Coils"/>
    </source>
</evidence>
<dbReference type="STRING" id="7395.A0A1A9UNI4"/>
<feature type="signal peptide" evidence="2">
    <location>
        <begin position="1"/>
        <end position="20"/>
    </location>
</feature>
<evidence type="ECO:0000313" key="4">
    <source>
        <dbReference type="Proteomes" id="UP000078200"/>
    </source>
</evidence>
<organism evidence="3 4">
    <name type="scientific">Glossina austeni</name>
    <name type="common">Savannah tsetse fly</name>
    <dbReference type="NCBI Taxonomy" id="7395"/>
    <lineage>
        <taxon>Eukaryota</taxon>
        <taxon>Metazoa</taxon>
        <taxon>Ecdysozoa</taxon>
        <taxon>Arthropoda</taxon>
        <taxon>Hexapoda</taxon>
        <taxon>Insecta</taxon>
        <taxon>Pterygota</taxon>
        <taxon>Neoptera</taxon>
        <taxon>Endopterygota</taxon>
        <taxon>Diptera</taxon>
        <taxon>Brachycera</taxon>
        <taxon>Muscomorpha</taxon>
        <taxon>Hippoboscoidea</taxon>
        <taxon>Glossinidae</taxon>
        <taxon>Glossina</taxon>
    </lineage>
</organism>
<dbReference type="EnsemblMetazoa" id="GAUT010360-RA">
    <property type="protein sequence ID" value="GAUT010360-PA"/>
    <property type="gene ID" value="GAUT010360"/>
</dbReference>
<keyword evidence="1" id="KW-0175">Coiled coil</keyword>
<dbReference type="InterPro" id="IPR010562">
    <property type="entry name" value="Haemolymph_juvenile_hormone-bd"/>
</dbReference>
<reference evidence="3" key="1">
    <citation type="submission" date="2020-05" db="UniProtKB">
        <authorList>
            <consortium name="EnsemblMetazoa"/>
        </authorList>
    </citation>
    <scope>IDENTIFICATION</scope>
    <source>
        <strain evidence="3">TTRI</strain>
    </source>
</reference>
<dbReference type="SMART" id="SM00700">
    <property type="entry name" value="JHBP"/>
    <property type="match status" value="1"/>
</dbReference>
<dbReference type="AlphaFoldDB" id="A0A1A9UNI4"/>
<keyword evidence="4" id="KW-1185">Reference proteome</keyword>
<sequence length="421" mass="47214">MLSFSMKCLLSGLFCASLKAESRDSSINLLPIDPLIPEDIHINQGVDGPVQLNLTFTNSQILGLSKAVAKDFKGFGEDITQKNSLAVKVPGAISLIGDYAVSGKVLILPVQGEGKSNITFLDAEFRVDFTGAPEERDGNTYMKLENFHFYADPKSIIFDFQNLFNGDKALGDNMNKFLNENWKEIFTEIEDSLDKQFRDDSINLPPVDPLTLDTIHIMQGADSPLNIDFTLTNNKLYGLSKAIVTNVNSFGKDLAKEHSVLLKTPDSVTLIADYYAMSVQESVANLVEDEYTNVVRRANIIRGGGFDEITMDDIRKLITDDEINEADLVEMTNEALAIDNSSDNLSKAKIENFSLKSVVKILNLAKELEEYVLDNDSLRDRAEMFKRHLKINLFAYQENYKELRNKGKQTSIKDFFKTNSR</sequence>
<evidence type="ECO:0000256" key="2">
    <source>
        <dbReference type="SAM" id="SignalP"/>
    </source>
</evidence>